<dbReference type="Proteomes" id="UP000002588">
    <property type="component" value="Chromosome"/>
</dbReference>
<dbReference type="AlphaFoldDB" id="A1K684"/>
<gene>
    <name evidence="1" type="ordered locus">azo1722</name>
</gene>
<keyword evidence="2" id="KW-1185">Reference proteome</keyword>
<reference evidence="1 2" key="1">
    <citation type="journal article" date="2006" name="Nat. Biotechnol.">
        <title>Complete genome of the mutualistic, N2-fixing grass endophyte Azoarcus sp. strain BH72.</title>
        <authorList>
            <person name="Krause A."/>
            <person name="Ramakumar A."/>
            <person name="Bartels D."/>
            <person name="Battistoni F."/>
            <person name="Bekel T."/>
            <person name="Boch J."/>
            <person name="Boehm M."/>
            <person name="Friedrich F."/>
            <person name="Hurek T."/>
            <person name="Krause L."/>
            <person name="Linke B."/>
            <person name="McHardy A.C."/>
            <person name="Sarkar A."/>
            <person name="Schneiker S."/>
            <person name="Syed A.A."/>
            <person name="Thauer R."/>
            <person name="Vorhoelter F.-J."/>
            <person name="Weidner S."/>
            <person name="Puehler A."/>
            <person name="Reinhold-Hurek B."/>
            <person name="Kaiser O."/>
            <person name="Goesmann A."/>
        </authorList>
    </citation>
    <scope>NUCLEOTIDE SEQUENCE [LARGE SCALE GENOMIC DNA]</scope>
    <source>
        <strain evidence="1 2">BH72</strain>
    </source>
</reference>
<proteinExistence type="predicted"/>
<protein>
    <submittedName>
        <fullName evidence="1">Uncharacterized protein</fullName>
    </submittedName>
</protein>
<dbReference type="KEGG" id="aoa:dqs_1872"/>
<dbReference type="KEGG" id="azo:azo1722"/>
<dbReference type="OrthoDB" id="9180114at2"/>
<organism evidence="1 2">
    <name type="scientific">Azoarcus sp. (strain BH72)</name>
    <dbReference type="NCBI Taxonomy" id="418699"/>
    <lineage>
        <taxon>Bacteria</taxon>
        <taxon>Pseudomonadati</taxon>
        <taxon>Pseudomonadota</taxon>
        <taxon>Betaproteobacteria</taxon>
        <taxon>Rhodocyclales</taxon>
        <taxon>Zoogloeaceae</taxon>
        <taxon>Azoarcus</taxon>
    </lineage>
</organism>
<evidence type="ECO:0000313" key="2">
    <source>
        <dbReference type="Proteomes" id="UP000002588"/>
    </source>
</evidence>
<dbReference type="RefSeq" id="WP_011765455.1">
    <property type="nucleotide sequence ID" value="NC_008702.1"/>
</dbReference>
<accession>A1K684</accession>
<sequence>MTARKKVATWLDLVNTVVSGGAERVRIHPLCGSDGGCVALSLDERVVHDSGGRVTVFRGEEAAARFLALGGCHTYSRGERLQLQAACGNGARCLRLQRGSQLDACEGARAAQVTA</sequence>
<name>A1K684_AZOSB</name>
<dbReference type="EMBL" id="AM406670">
    <property type="protein sequence ID" value="CAL94339.1"/>
    <property type="molecule type" value="Genomic_DNA"/>
</dbReference>
<dbReference type="STRING" id="62928.azo1722"/>
<dbReference type="HOGENOM" id="CLU_2103985_0_0_4"/>
<evidence type="ECO:0000313" key="1">
    <source>
        <dbReference type="EMBL" id="CAL94339.1"/>
    </source>
</evidence>